<name>W7UY29_RUMFL</name>
<dbReference type="GO" id="GO:0000272">
    <property type="term" value="P:polysaccharide catabolic process"/>
    <property type="evidence" value="ECO:0007669"/>
    <property type="project" value="InterPro"/>
</dbReference>
<dbReference type="InterPro" id="IPR036179">
    <property type="entry name" value="Ig-like_dom_sf"/>
</dbReference>
<evidence type="ECO:0000313" key="5">
    <source>
        <dbReference type="Proteomes" id="UP000019365"/>
    </source>
</evidence>
<accession>W7UY29</accession>
<evidence type="ECO:0008006" key="6">
    <source>
        <dbReference type="Google" id="ProtNLM"/>
    </source>
</evidence>
<evidence type="ECO:0000256" key="1">
    <source>
        <dbReference type="SAM" id="SignalP"/>
    </source>
</evidence>
<dbReference type="EMBL" id="ATAX01000025">
    <property type="protein sequence ID" value="EWM53555.1"/>
    <property type="molecule type" value="Genomic_DNA"/>
</dbReference>
<dbReference type="InterPro" id="IPR032379">
    <property type="entry name" value="DUF4874"/>
</dbReference>
<dbReference type="Gene3D" id="1.10.1330.10">
    <property type="entry name" value="Dockerin domain"/>
    <property type="match status" value="1"/>
</dbReference>
<sequence length="847" mass="94934">MKKLFSLIASAALMLTSAPPHIRAHSSENMTDSGINYTETVETIQNPGAGYTTTVWALCRPGDTRVYSPTGSLVLFFIDIGAFSSGVNGTTDEDGTYTEGTDYDLDDTFFDAWRATFRNCRKNGCMVAVRFRYDAEGKADPEPATFDKVLDHIRQIQDSRLLYDNRDILAFVESGFVGKWGEQHGGKYTTVEYKAKLLEAMLKAVPAPTPVTVRTPDTFAKFLGIDRSELDDPRYYTPNNGSLSSDTEEKNVYIPEFDRVGLYNDGYMGSSSDLGTYADRTAETNWLNMVTQHTYFGGEFSGNIEYATQFDTYLPENAIPEMYKTRLSYINGNIFPLYNDYIFGKEYDTGNKDNTAYYGQTVFRFIRDHIGYRYVIRKAENTAGSEQGGTLTLKFDLENTGFADPVFDTAAHIILEKDGVIYAAPVRFKDNDKQSQDRISCVLQLHIPDCIDTGEWNIYLRLSPLASLFDTKKEGTEQILPRYGIRFANEGVWNSQLGANYLGRIKITDAHTVGTENGFYSISPCMNYEPYTRPYTLDSSTVTDGKLSTPREWQEKDLILTKGEQTLSVKADEEALYVMAKLPNDAAAPVYNLEWYSGGERSWLYYASNGYVYFNRDSYAGCRCEWSNGIVEFRVPFEVLGLRPSENIESLRVFLQDSSDSWKLLGDMTSKNVHIPSELTVYSAPHSIRIPENAPFTLSVSVPKNDMQYLWYLNGSPIDGADRREYTIISPDSSCTGTYSVQLTNAEGVRSMVKIADIVGVGDENLTKYSELRGDTNCDNNVDLSDAILIMQALSNPNKYGENGTDSNHLTHQGRINGDVQGGRDGLTGDDAVEIQRFLIGLTDKFE</sequence>
<dbReference type="InterPro" id="IPR032267">
    <property type="entry name" value="DUF4832"/>
</dbReference>
<keyword evidence="1" id="KW-0732">Signal</keyword>
<evidence type="ECO:0000259" key="3">
    <source>
        <dbReference type="Pfam" id="PF16173"/>
    </source>
</evidence>
<dbReference type="PATRIC" id="fig|1341157.4.peg.1966"/>
<dbReference type="SUPFAM" id="SSF48726">
    <property type="entry name" value="Immunoglobulin"/>
    <property type="match status" value="1"/>
</dbReference>
<organism evidence="4 5">
    <name type="scientific">Ruminococcus flavefaciens 007c</name>
    <dbReference type="NCBI Taxonomy" id="1341157"/>
    <lineage>
        <taxon>Bacteria</taxon>
        <taxon>Bacillati</taxon>
        <taxon>Bacillota</taxon>
        <taxon>Clostridia</taxon>
        <taxon>Eubacteriales</taxon>
        <taxon>Oscillospiraceae</taxon>
        <taxon>Ruminococcus</taxon>
    </lineage>
</organism>
<dbReference type="RefSeq" id="WP_037299424.1">
    <property type="nucleotide sequence ID" value="NZ_ATAX01000025.1"/>
</dbReference>
<feature type="signal peptide" evidence="1">
    <location>
        <begin position="1"/>
        <end position="24"/>
    </location>
</feature>
<comment type="caution">
    <text evidence="4">The sequence shown here is derived from an EMBL/GenBank/DDBJ whole genome shotgun (WGS) entry which is preliminary data.</text>
</comment>
<keyword evidence="5" id="KW-1185">Reference proteome</keyword>
<dbReference type="SUPFAM" id="SSF63446">
    <property type="entry name" value="Type I dockerin domain"/>
    <property type="match status" value="1"/>
</dbReference>
<evidence type="ECO:0000259" key="2">
    <source>
        <dbReference type="Pfam" id="PF16116"/>
    </source>
</evidence>
<proteinExistence type="predicted"/>
<dbReference type="eggNOG" id="COG4124">
    <property type="taxonomic scope" value="Bacteria"/>
</dbReference>
<dbReference type="Gene3D" id="2.60.40.10">
    <property type="entry name" value="Immunoglobulins"/>
    <property type="match status" value="1"/>
</dbReference>
<feature type="domain" description="DUF4874" evidence="3">
    <location>
        <begin position="102"/>
        <end position="217"/>
    </location>
</feature>
<dbReference type="Pfam" id="PF16116">
    <property type="entry name" value="DUF4832"/>
    <property type="match status" value="1"/>
</dbReference>
<dbReference type="InterPro" id="IPR036439">
    <property type="entry name" value="Dockerin_dom_sf"/>
</dbReference>
<dbReference type="AlphaFoldDB" id="W7UY29"/>
<feature type="domain" description="DUF4832" evidence="2">
    <location>
        <begin position="259"/>
        <end position="489"/>
    </location>
</feature>
<dbReference type="Pfam" id="PF16173">
    <property type="entry name" value="DUF4874"/>
    <property type="match status" value="1"/>
</dbReference>
<dbReference type="Proteomes" id="UP000019365">
    <property type="component" value="Unassembled WGS sequence"/>
</dbReference>
<dbReference type="InterPro" id="IPR013783">
    <property type="entry name" value="Ig-like_fold"/>
</dbReference>
<feature type="chain" id="PRO_5004901903" description="Dockerin domain-containing protein" evidence="1">
    <location>
        <begin position="25"/>
        <end position="847"/>
    </location>
</feature>
<gene>
    <name evidence="4" type="ORF">RF007C_07685</name>
</gene>
<protein>
    <recommendedName>
        <fullName evidence="6">Dockerin domain-containing protein</fullName>
    </recommendedName>
</protein>
<dbReference type="OrthoDB" id="9760654at2"/>
<reference evidence="4 5" key="1">
    <citation type="journal article" date="2014" name="PLoS ONE">
        <title>Rumen cellulosomics: divergent fiber-degrading strategies revealed by comparative genome-wide analysis of six ruminococcal strains.</title>
        <authorList>
            <person name="Dassa B."/>
            <person name="Borovok I."/>
            <person name="Ruimy-Israeli V."/>
            <person name="Lamed R."/>
            <person name="Flint H.J."/>
            <person name="Duncan S.H."/>
            <person name="Henrissat B."/>
            <person name="Coutinho P."/>
            <person name="Morrison M."/>
            <person name="Mosoni P."/>
            <person name="Yeoman C.J."/>
            <person name="White B.A."/>
            <person name="Bayer E.A."/>
        </authorList>
    </citation>
    <scope>NUCLEOTIDE SEQUENCE [LARGE SCALE GENOMIC DNA]</scope>
    <source>
        <strain evidence="4 5">007c</strain>
    </source>
</reference>
<evidence type="ECO:0000313" key="4">
    <source>
        <dbReference type="EMBL" id="EWM53555.1"/>
    </source>
</evidence>